<keyword evidence="3" id="KW-1185">Reference proteome</keyword>
<dbReference type="RefSeq" id="WP_254012375.1">
    <property type="nucleotide sequence ID" value="NZ_JAMZMM010000127.1"/>
</dbReference>
<dbReference type="EMBL" id="JAMZMM010000127">
    <property type="protein sequence ID" value="MCP2729592.1"/>
    <property type="molecule type" value="Genomic_DNA"/>
</dbReference>
<evidence type="ECO:0000313" key="2">
    <source>
        <dbReference type="EMBL" id="MCP2729592.1"/>
    </source>
</evidence>
<accession>A0AAE3GW05</accession>
<dbReference type="Gene3D" id="2.160.20.10">
    <property type="entry name" value="Single-stranded right-handed beta-helix, Pectin lyase-like"/>
    <property type="match status" value="1"/>
</dbReference>
<protein>
    <submittedName>
        <fullName evidence="2">Filamentous hemagglutinin N-terminal domain-containing protein</fullName>
    </submittedName>
</protein>
<organism evidence="2 3">
    <name type="scientific">Limnofasciculus baicalensis BBK-W-15</name>
    <dbReference type="NCBI Taxonomy" id="2699891"/>
    <lineage>
        <taxon>Bacteria</taxon>
        <taxon>Bacillati</taxon>
        <taxon>Cyanobacteriota</taxon>
        <taxon>Cyanophyceae</taxon>
        <taxon>Coleofasciculales</taxon>
        <taxon>Coleofasciculaceae</taxon>
        <taxon>Limnofasciculus</taxon>
        <taxon>Limnofasciculus baicalensis</taxon>
    </lineage>
</organism>
<reference evidence="2" key="1">
    <citation type="submission" date="2022-06" db="EMBL/GenBank/DDBJ databases">
        <title>New cyanobacteria of genus Symplocastrum in benthos of Lake Baikal.</title>
        <authorList>
            <person name="Sorokovikova E."/>
            <person name="Tikhonova I."/>
            <person name="Krasnopeev A."/>
            <person name="Evseev P."/>
            <person name="Gladkikh A."/>
            <person name="Belykh O."/>
        </authorList>
    </citation>
    <scope>NUCLEOTIDE SEQUENCE</scope>
    <source>
        <strain evidence="2">BBK-W-15</strain>
    </source>
</reference>
<gene>
    <name evidence="2" type="ORF">NJ959_14155</name>
</gene>
<dbReference type="Pfam" id="PF05860">
    <property type="entry name" value="TPS"/>
    <property type="match status" value="1"/>
</dbReference>
<proteinExistence type="predicted"/>
<comment type="caution">
    <text evidence="2">The sequence shown here is derived from an EMBL/GenBank/DDBJ whole genome shotgun (WGS) entry which is preliminary data.</text>
</comment>
<sequence>MEKLHQYIQFYSHIIRGASCLSIAGLLATNINVNAQIIPDTTLPATTIVNSVGTNAKITGGTQFGVNLFHSFLQFSIDGTSITAADFVNPGVTNIISRVTGESISNINGLISAGNANLFLINPSGIIFGSNAQLQNVGSFIGTTADSLKFDDGNEFSAKNPAPPLLTMNIPVGLQFGQNPSSIIVQGIGQTQGFATQSFNNSLNPLQVAPDRTLALIGGTVQMNGGILQAPGGKIELAGIGSGGQIGLNPDFSLNLQDGIPLADISLSNGAAINALNSVTGEGGSISIYGQNINLGGGSLLSTGVAENLGISNGKAGDISLNAAGTVAIESSRIENNVNPGAAGDGGNINILAGALSLTNSKLDVALYGGGNAGNILIGVVNGVSLENSQLFSNVVGGDGSAGDIYILAGGLINILNSKLNSNAFSTGVAGNAGYIAILSPANSIAISNSQITTESNGSNSTNTSINNTFDPVSTMPGEIFILGKTISLLSNSELNASAGGSGYAGGINLFADDKVEIADSKIASDALSADQQSGGYSGFVGIGSGNSVSINNSSLTADSFGSANSEGFSSGMINIIGGNIAIINGSKLSTNILNDGVAGFVFITANDKFSLTNSTIQSNSQNNNPDSLGDAGNITIKARLVDLNQSTIEASSASGNGGGITFKVDDLVVLRNSSKIATNAGSQGNPGNGGFIDIDPLFVVGVNNSDITANSFNGAGGKITITATEGIFGLKVRSQLTPLNDITAFSQTNPQLNGTVEVFSPDVDPSTGLTTLSANFVDASSLVAQDICKPKKEESSFTITGRGGLPPNPYEIIAPDTTSIEWATRESENQRSVSPVIPNTNQKLPTKTKQIVEAQGLTIAPDGTVILTANPSTITPHDSGFTTPNCR</sequence>
<dbReference type="SMART" id="SM00912">
    <property type="entry name" value="Haemagg_act"/>
    <property type="match status" value="1"/>
</dbReference>
<dbReference type="AlphaFoldDB" id="A0AAE3GW05"/>
<dbReference type="InterPro" id="IPR008638">
    <property type="entry name" value="FhaB/CdiA-like_TPS"/>
</dbReference>
<feature type="domain" description="Filamentous haemagglutinin FhaB/tRNA nuclease CdiA-like TPS" evidence="1">
    <location>
        <begin position="38"/>
        <end position="151"/>
    </location>
</feature>
<dbReference type="InterPro" id="IPR011050">
    <property type="entry name" value="Pectin_lyase_fold/virulence"/>
</dbReference>
<dbReference type="SUPFAM" id="SSF51126">
    <property type="entry name" value="Pectin lyase-like"/>
    <property type="match status" value="1"/>
</dbReference>
<dbReference type="NCBIfam" id="TIGR01901">
    <property type="entry name" value="adhes_NPXG"/>
    <property type="match status" value="1"/>
</dbReference>
<dbReference type="InterPro" id="IPR012334">
    <property type="entry name" value="Pectin_lyas_fold"/>
</dbReference>
<dbReference type="Proteomes" id="UP001204953">
    <property type="component" value="Unassembled WGS sequence"/>
</dbReference>
<evidence type="ECO:0000313" key="3">
    <source>
        <dbReference type="Proteomes" id="UP001204953"/>
    </source>
</evidence>
<name>A0AAE3GW05_9CYAN</name>
<evidence type="ECO:0000259" key="1">
    <source>
        <dbReference type="SMART" id="SM00912"/>
    </source>
</evidence>